<accession>E9DRD5</accession>
<sequence>MLLDKVINPRVSNPHGYPWTFYTLERSVRNKRNPTEDRKPPSRAFCSKNSPSSGLTTLGEHLCARCKALSEVLGLSGTIAQKPRAGLAALDHLQVYGLVKLQHRIFDFNYNIHWKIIALLSASLAPCDLLGGREHFPSWETSLRFTQIRLETTLFTRHGPVTKTTNIGVTIYITNDAEISRYVLGEGESFTRGPGPPRILLTHYTTGMSRRHYLHATAPRGHFPQLTMSPRAVTHYAPLVQDATRPVFKVLDQLSDQKLEALYLAIDTTGSRNPSFTSAHEEDFAASEMTIADEMDVFMPGTGLLSLEDPTTPIQAACVEDFLSWARGQKVKLPEDILLGNVVVLVAAGFTTTSSLL</sequence>
<protein>
    <submittedName>
        <fullName evidence="2">Uncharacterized protein</fullName>
    </submittedName>
</protein>
<feature type="region of interest" description="Disordered" evidence="1">
    <location>
        <begin position="31"/>
        <end position="53"/>
    </location>
</feature>
<name>E9DRD5_METAQ</name>
<dbReference type="GeneID" id="19244615"/>
<dbReference type="InParanoid" id="E9DRD5"/>
<dbReference type="InterPro" id="IPR036396">
    <property type="entry name" value="Cyt_P450_sf"/>
</dbReference>
<dbReference type="AlphaFoldDB" id="E9DRD5"/>
<dbReference type="GO" id="GO:0005506">
    <property type="term" value="F:iron ion binding"/>
    <property type="evidence" value="ECO:0007669"/>
    <property type="project" value="InterPro"/>
</dbReference>
<dbReference type="SUPFAM" id="SSF48264">
    <property type="entry name" value="Cytochrome P450"/>
    <property type="match status" value="1"/>
</dbReference>
<dbReference type="GO" id="GO:0016705">
    <property type="term" value="F:oxidoreductase activity, acting on paired donors, with incorporation or reduction of molecular oxygen"/>
    <property type="evidence" value="ECO:0007669"/>
    <property type="project" value="InterPro"/>
</dbReference>
<evidence type="ECO:0000313" key="2">
    <source>
        <dbReference type="EMBL" id="EFY93813.1"/>
    </source>
</evidence>
<proteinExistence type="predicted"/>
<evidence type="ECO:0000256" key="1">
    <source>
        <dbReference type="SAM" id="MobiDB-lite"/>
    </source>
</evidence>
<dbReference type="GO" id="GO:0020037">
    <property type="term" value="F:heme binding"/>
    <property type="evidence" value="ECO:0007669"/>
    <property type="project" value="InterPro"/>
</dbReference>
<dbReference type="Proteomes" id="UP000002499">
    <property type="component" value="Unassembled WGS sequence"/>
</dbReference>
<dbReference type="EMBL" id="GL698470">
    <property type="protein sequence ID" value="EFY93813.1"/>
    <property type="molecule type" value="Genomic_DNA"/>
</dbReference>
<dbReference type="GO" id="GO:0004497">
    <property type="term" value="F:monooxygenase activity"/>
    <property type="evidence" value="ECO:0007669"/>
    <property type="project" value="InterPro"/>
</dbReference>
<dbReference type="Gene3D" id="1.10.630.10">
    <property type="entry name" value="Cytochrome P450"/>
    <property type="match status" value="1"/>
</dbReference>
<reference evidence="2 3" key="1">
    <citation type="journal article" date="2011" name="PLoS Genet.">
        <title>Genome sequencing and comparative transcriptomics of the model entomopathogenic fungi Metarhizium anisopliae and M. acridum.</title>
        <authorList>
            <person name="Gao Q."/>
            <person name="Jin K."/>
            <person name="Ying S.H."/>
            <person name="Zhang Y."/>
            <person name="Xiao G."/>
            <person name="Shang Y."/>
            <person name="Duan Z."/>
            <person name="Hu X."/>
            <person name="Xie X.Q."/>
            <person name="Zhou G."/>
            <person name="Peng G."/>
            <person name="Luo Z."/>
            <person name="Huang W."/>
            <person name="Wang B."/>
            <person name="Fang W."/>
            <person name="Wang S."/>
            <person name="Zhong Y."/>
            <person name="Ma L.J."/>
            <person name="St Leger R.J."/>
            <person name="Zhao G.P."/>
            <person name="Pei Y."/>
            <person name="Feng M.G."/>
            <person name="Xia Y."/>
            <person name="Wang C."/>
        </authorList>
    </citation>
    <scope>NUCLEOTIDE SEQUENCE [LARGE SCALE GENOMIC DNA]</scope>
    <source>
        <strain evidence="2 3">CQMa 102</strain>
    </source>
</reference>
<evidence type="ECO:0000313" key="3">
    <source>
        <dbReference type="Proteomes" id="UP000002499"/>
    </source>
</evidence>
<keyword evidence="3" id="KW-1185">Reference proteome</keyword>
<gene>
    <name evidence="2" type="ORF">MAC_00304</name>
</gene>
<dbReference type="HOGENOM" id="CLU_776296_0_0_1"/>
<dbReference type="KEGG" id="maw:19244615"/>
<organism evidence="3">
    <name type="scientific">Metarhizium acridum (strain CQMa 102)</name>
    <dbReference type="NCBI Taxonomy" id="655827"/>
    <lineage>
        <taxon>Eukaryota</taxon>
        <taxon>Fungi</taxon>
        <taxon>Dikarya</taxon>
        <taxon>Ascomycota</taxon>
        <taxon>Pezizomycotina</taxon>
        <taxon>Sordariomycetes</taxon>
        <taxon>Hypocreomycetidae</taxon>
        <taxon>Hypocreales</taxon>
        <taxon>Clavicipitaceae</taxon>
        <taxon>Metarhizium</taxon>
    </lineage>
</organism>